<dbReference type="RefSeq" id="WP_196195572.1">
    <property type="nucleotide sequence ID" value="NZ_JADPRT010000008.1"/>
</dbReference>
<evidence type="ECO:0000313" key="7">
    <source>
        <dbReference type="Proteomes" id="UP000657385"/>
    </source>
</evidence>
<dbReference type="InterPro" id="IPR001826">
    <property type="entry name" value="RHS"/>
</dbReference>
<organism evidence="6 7">
    <name type="scientific">Streptacidiphilus fuscans</name>
    <dbReference type="NCBI Taxonomy" id="2789292"/>
    <lineage>
        <taxon>Bacteria</taxon>
        <taxon>Bacillati</taxon>
        <taxon>Actinomycetota</taxon>
        <taxon>Actinomycetes</taxon>
        <taxon>Kitasatosporales</taxon>
        <taxon>Streptomycetaceae</taxon>
        <taxon>Streptacidiphilus</taxon>
    </lineage>
</organism>
<dbReference type="Pfam" id="PF20148">
    <property type="entry name" value="DUF6531"/>
    <property type="match status" value="1"/>
</dbReference>
<accession>A0A931FE84</accession>
<keyword evidence="7" id="KW-1185">Reference proteome</keyword>
<dbReference type="EMBL" id="JADPRT010000008">
    <property type="protein sequence ID" value="MBF9070398.1"/>
    <property type="molecule type" value="Genomic_DNA"/>
</dbReference>
<feature type="region of interest" description="Disordered" evidence="2">
    <location>
        <begin position="37"/>
        <end position="120"/>
    </location>
</feature>
<dbReference type="InterPro" id="IPR006530">
    <property type="entry name" value="YD"/>
</dbReference>
<gene>
    <name evidence="6" type="ORF">I2501_20440</name>
</gene>
<sequence length="1312" mass="143197">MSQIAKAIAEAAQKAGKSLAEDFAKAYHSILKDTERGAKTVSENAAKNEAETAENLAKSAEKDANSPHVHAPGEGGAAGGRDGGNPRGEHPGGDDPNLGGEEPRPGQPSEGNVGCHTAGDPVDVVTGQMITTAVDLRLEGALPLALRRAYASGYIGGRWYGPGWSGTLDERVQVDTDGIWFAGDDAQILHYPLPADNVSSVLPLRGAKWPLSWDGPDGTIRIESPDTGLVRHFDPVPGTPDASTRPLSTVTDRNGNRYDHLYSRDGLPVEIRHSGGYRIAVDTVHTPAGTRIAGLRLLDGTDAGRGSRVVAYTWDDSGRLSGVVNSSGMTLTYDWDEDDRITSWTDRIGHSYTYEYGRDGRVVCGRGTEGVLDAWFSYDIAGRATTVTDSLGHATRFSYDEDGHVTRVVDPLGHETLTGYDESGHVVSRTDEIGRTTRYMVDEQGTPVRITAEGGRTIELSYNSLGLLTGVVQAGVSTGTFAYDDRGNLISSTDVAGAVTTRQFDAHGRLAAVTDPLGHTRTFEYNAAGLATAVSDPDGNTARVDYDAFGRTVALTDASGSTLRLERNAQGDVTRRIHPDGAAEEWIYDAEGNVVEYRDQIGAVTHFEIGPFGRLDARRLPDGELHLFRYDSELQLIAAGAGESWWTYQYDAGGNLVTETDLNGRSLTYVNDGAHQLLATIGPDGATTAFRYDDSGNLTGRQDSDGLTALEYDDLGRVQRVSRGSDQIIYSRDIAGRVLSETANGRTTAYTYDVIGRRVSRTTPSGIVSHWTYDANSEPLTLTGSGGRITFERDAVGRETRRRFGASAVLAQTWDACHRLNAQTVLALPSSTEAGPNDGLQGYNVQERLYSYRADGILLAADDRMRGRREFDLTPGGRITGVRGETWTESYRYDQLGNLTHTHDSRRADAAAQGERQVSGSLLSSAGRTTYEYDARGRVVRAVARTLSGRRRAWSYTWNAQDQLVRVDTPGHGSWLYAYDPVGRRTLKRRADAPAGSTEETRYSWDGDNLAEESTVLADGSLRIRSWDWDLEGLTPLAQTEHRSLYNHGGDRDSGLTEADASFWAIVSDLVGTPSELISADGTIAWASSADVWGRPLRPARDDVHCPLGMPGQYHDDETGLAYNYFRYYDPATGRYLSGDPLGQAADFNPHSYVPNPLYWIDPLGLAKKQPSGMGGWYYKLQPANWSDGSNSTRYEINHVPAKATYKSLGMAGGDLNMGYGPAIRMEYQHHRDFISTGSGPGPDRWRAAQSSLIRQGKFDEAMKMDIDEIRRVHGTKYDAAIKEMRESIQNNVEFKKYLDANGWKFRTCLLE</sequence>
<dbReference type="Gene3D" id="2.180.10.10">
    <property type="entry name" value="RHS repeat-associated core"/>
    <property type="match status" value="2"/>
</dbReference>
<feature type="domain" description="Teneurin-like YD-shell" evidence="5">
    <location>
        <begin position="862"/>
        <end position="990"/>
    </location>
</feature>
<reference evidence="6" key="1">
    <citation type="submission" date="2020-11" db="EMBL/GenBank/DDBJ databases">
        <title>Isolation and identification of active actinomycetes.</title>
        <authorList>
            <person name="Yu B."/>
        </authorList>
    </citation>
    <scope>NUCLEOTIDE SEQUENCE</scope>
    <source>
        <strain evidence="6">NEAU-YB345</strain>
    </source>
</reference>
<comment type="caution">
    <text evidence="6">The sequence shown here is derived from an EMBL/GenBank/DDBJ whole genome shotgun (WGS) entry which is preliminary data.</text>
</comment>
<dbReference type="InterPro" id="IPR045351">
    <property type="entry name" value="DUF6531"/>
</dbReference>
<dbReference type="Pfam" id="PF03527">
    <property type="entry name" value="RHS"/>
    <property type="match status" value="1"/>
</dbReference>
<evidence type="ECO:0000259" key="5">
    <source>
        <dbReference type="Pfam" id="PF25023"/>
    </source>
</evidence>
<dbReference type="SUPFAM" id="SSF69304">
    <property type="entry name" value="Tricorn protease N-terminal domain"/>
    <property type="match status" value="1"/>
</dbReference>
<feature type="domain" description="RHS protein conserved region" evidence="3">
    <location>
        <begin position="1067"/>
        <end position="1095"/>
    </location>
</feature>
<dbReference type="Pfam" id="PF25023">
    <property type="entry name" value="TEN_YD-shell"/>
    <property type="match status" value="2"/>
</dbReference>
<dbReference type="InterPro" id="IPR056823">
    <property type="entry name" value="TEN-like_YD-shell"/>
</dbReference>
<protein>
    <submittedName>
        <fullName evidence="6">RHS domain-containing protein</fullName>
    </submittedName>
</protein>
<evidence type="ECO:0000256" key="1">
    <source>
        <dbReference type="ARBA" id="ARBA00022737"/>
    </source>
</evidence>
<dbReference type="InterPro" id="IPR022385">
    <property type="entry name" value="Rhs_assc_core"/>
</dbReference>
<name>A0A931FE84_9ACTN</name>
<dbReference type="NCBIfam" id="TIGR01643">
    <property type="entry name" value="YD_repeat_2x"/>
    <property type="match status" value="10"/>
</dbReference>
<dbReference type="InterPro" id="IPR050708">
    <property type="entry name" value="T6SS_VgrG/RHS"/>
</dbReference>
<proteinExistence type="predicted"/>
<feature type="domain" description="Teneurin-like YD-shell" evidence="5">
    <location>
        <begin position="309"/>
        <end position="452"/>
    </location>
</feature>
<dbReference type="Pfam" id="PF05593">
    <property type="entry name" value="RHS_repeat"/>
    <property type="match status" value="4"/>
</dbReference>
<dbReference type="PANTHER" id="PTHR32305:SF15">
    <property type="entry name" value="PROTEIN RHSA-RELATED"/>
    <property type="match status" value="1"/>
</dbReference>
<evidence type="ECO:0000259" key="4">
    <source>
        <dbReference type="Pfam" id="PF20148"/>
    </source>
</evidence>
<evidence type="ECO:0000259" key="3">
    <source>
        <dbReference type="Pfam" id="PF03527"/>
    </source>
</evidence>
<feature type="domain" description="DUF6531" evidence="4">
    <location>
        <begin position="119"/>
        <end position="191"/>
    </location>
</feature>
<dbReference type="PANTHER" id="PTHR32305">
    <property type="match status" value="1"/>
</dbReference>
<evidence type="ECO:0000313" key="6">
    <source>
        <dbReference type="EMBL" id="MBF9070398.1"/>
    </source>
</evidence>
<evidence type="ECO:0000256" key="2">
    <source>
        <dbReference type="SAM" id="MobiDB-lite"/>
    </source>
</evidence>
<feature type="compositionally biased region" description="Gly residues" evidence="2">
    <location>
        <begin position="73"/>
        <end position="86"/>
    </location>
</feature>
<dbReference type="NCBIfam" id="TIGR03696">
    <property type="entry name" value="Rhs_assc_core"/>
    <property type="match status" value="1"/>
</dbReference>
<dbReference type="Proteomes" id="UP000657385">
    <property type="component" value="Unassembled WGS sequence"/>
</dbReference>
<dbReference type="InterPro" id="IPR031325">
    <property type="entry name" value="RHS_repeat"/>
</dbReference>
<keyword evidence="1" id="KW-0677">Repeat</keyword>